<evidence type="ECO:0000313" key="2">
    <source>
        <dbReference type="Proteomes" id="UP000016584"/>
    </source>
</evidence>
<evidence type="ECO:0000313" key="1">
    <source>
        <dbReference type="EMBL" id="ERJ59654.1"/>
    </source>
</evidence>
<dbReference type="Proteomes" id="UP000016584">
    <property type="component" value="Unassembled WGS sequence"/>
</dbReference>
<name>U2J3Z5_9SPHI</name>
<dbReference type="InterPro" id="IPR036291">
    <property type="entry name" value="NAD(P)-bd_dom_sf"/>
</dbReference>
<evidence type="ECO:0008006" key="3">
    <source>
        <dbReference type="Google" id="ProtNLM"/>
    </source>
</evidence>
<organism evidence="1 2">
    <name type="scientific">Sphingobacterium paucimobilis HER1398</name>
    <dbReference type="NCBI Taxonomy" id="1346330"/>
    <lineage>
        <taxon>Bacteria</taxon>
        <taxon>Pseudomonadati</taxon>
        <taxon>Bacteroidota</taxon>
        <taxon>Sphingobacteriia</taxon>
        <taxon>Sphingobacteriales</taxon>
        <taxon>Sphingobacteriaceae</taxon>
        <taxon>Sphingobacterium</taxon>
    </lineage>
</organism>
<proteinExistence type="predicted"/>
<comment type="caution">
    <text evidence="1">The sequence shown here is derived from an EMBL/GenBank/DDBJ whole genome shotgun (WGS) entry which is preliminary data.</text>
</comment>
<gene>
    <name evidence="1" type="ORF">M472_12810</name>
</gene>
<dbReference type="PATRIC" id="fig|1346330.5.peg.1814"/>
<dbReference type="eggNOG" id="COG0451">
    <property type="taxonomic scope" value="Bacteria"/>
</dbReference>
<dbReference type="SUPFAM" id="SSF51735">
    <property type="entry name" value="NAD(P)-binding Rossmann-fold domains"/>
    <property type="match status" value="1"/>
</dbReference>
<keyword evidence="2" id="KW-1185">Reference proteome</keyword>
<protein>
    <recommendedName>
        <fullName evidence="3">NAD-dependent epimerase/dehydratase domain-containing protein</fullName>
    </recommendedName>
</protein>
<dbReference type="RefSeq" id="WP_021069987.1">
    <property type="nucleotide sequence ID" value="NZ_ATDL01000014.1"/>
</dbReference>
<dbReference type="OrthoDB" id="751203at2"/>
<dbReference type="STRING" id="1346330.M472_12810"/>
<dbReference type="Gene3D" id="3.40.50.720">
    <property type="entry name" value="NAD(P)-binding Rossmann-like Domain"/>
    <property type="match status" value="1"/>
</dbReference>
<sequence length="269" mass="29945">MVNTDSQKSSQRILILGGGWVGQDVAALMYGAGYEVWMSTTSLDKVILFESLGYHGVYIDFDEELEGEIALPDSVDFVLNSVPAASRNTAEVLGSRFRNVACLLQRIVFKKHIFLSSIGVYPDKDGLYDEEWTGELDERLCAAERIMVELPGTLVYRLGGLFGKERIFAKYFGGRVCQSGEQPANFVHLEDVSALIKQGFESLATPDIYNIVAPMHPMKKEVILTSASKYGLPLPSSFDTTVSHQKFVSGQKIIDKLKYSYKYPSPLDF</sequence>
<accession>U2J3Z5</accession>
<dbReference type="EMBL" id="ATDL01000014">
    <property type="protein sequence ID" value="ERJ59654.1"/>
    <property type="molecule type" value="Genomic_DNA"/>
</dbReference>
<dbReference type="AlphaFoldDB" id="U2J3Z5"/>
<reference evidence="1 2" key="1">
    <citation type="journal article" date="2013" name="Genome Announc.">
        <title>The Draft Genome Sequence of Sphingomonas paucimobilis Strain HER1398 (Proteobacteria), Host to the Giant PAU Phage, Indicates That It Is a Member of the Genus Sphingobacterium (Bacteroidetes).</title>
        <authorList>
            <person name="White R.A.III."/>
            <person name="Suttle C.A."/>
        </authorList>
    </citation>
    <scope>NUCLEOTIDE SEQUENCE [LARGE SCALE GENOMIC DNA]</scope>
    <source>
        <strain evidence="1 2">HER1398</strain>
    </source>
</reference>